<feature type="region of interest" description="Disordered" evidence="2">
    <location>
        <begin position="183"/>
        <end position="206"/>
    </location>
</feature>
<feature type="coiled-coil region" evidence="1">
    <location>
        <begin position="113"/>
        <end position="140"/>
    </location>
</feature>
<feature type="compositionally biased region" description="Polar residues" evidence="2">
    <location>
        <begin position="9"/>
        <end position="20"/>
    </location>
</feature>
<feature type="compositionally biased region" description="Basic and acidic residues" evidence="2">
    <location>
        <begin position="185"/>
        <end position="195"/>
    </location>
</feature>
<dbReference type="EMBL" id="CM010723">
    <property type="protein sequence ID" value="RZC78662.1"/>
    <property type="molecule type" value="Genomic_DNA"/>
</dbReference>
<feature type="region of interest" description="Disordered" evidence="2">
    <location>
        <begin position="1"/>
        <end position="20"/>
    </location>
</feature>
<dbReference type="Proteomes" id="UP000316621">
    <property type="component" value="Chromosome 9"/>
</dbReference>
<organism evidence="3 4">
    <name type="scientific">Papaver somniferum</name>
    <name type="common">Opium poppy</name>
    <dbReference type="NCBI Taxonomy" id="3469"/>
    <lineage>
        <taxon>Eukaryota</taxon>
        <taxon>Viridiplantae</taxon>
        <taxon>Streptophyta</taxon>
        <taxon>Embryophyta</taxon>
        <taxon>Tracheophyta</taxon>
        <taxon>Spermatophyta</taxon>
        <taxon>Magnoliopsida</taxon>
        <taxon>Ranunculales</taxon>
        <taxon>Papaveraceae</taxon>
        <taxon>Papaveroideae</taxon>
        <taxon>Papaver</taxon>
    </lineage>
</organism>
<proteinExistence type="predicted"/>
<feature type="region of interest" description="Disordered" evidence="2">
    <location>
        <begin position="26"/>
        <end position="72"/>
    </location>
</feature>
<evidence type="ECO:0000256" key="2">
    <source>
        <dbReference type="SAM" id="MobiDB-lite"/>
    </source>
</evidence>
<sequence>MEKSDSLKSPESNGSVNSSIHYQTPPYYCSSPSSDSSPLTGIASLRRRKPPSLPPKSAIYNPVLLTPPPPSSSSTVLTLEERDFYMNLLIEYTKLENLYALCCTYAEMSSNDREILEHENVTLRASIEDLENQLDLLEKYVRVSNQPVGTNTVAPSSSTPFVQGTEQRVQLPTRHAVVYESKNVGVDDQKRRSPLRDISNQMSKMR</sequence>
<gene>
    <name evidence="3" type="ORF">C5167_002877</name>
</gene>
<evidence type="ECO:0000313" key="3">
    <source>
        <dbReference type="EMBL" id="RZC78662.1"/>
    </source>
</evidence>
<dbReference type="AlphaFoldDB" id="A0A4Y7L1Y6"/>
<protein>
    <submittedName>
        <fullName evidence="3">Uncharacterized protein</fullName>
    </submittedName>
</protein>
<evidence type="ECO:0000256" key="1">
    <source>
        <dbReference type="SAM" id="Coils"/>
    </source>
</evidence>
<name>A0A4Y7L1Y6_PAPSO</name>
<keyword evidence="1" id="KW-0175">Coiled coil</keyword>
<keyword evidence="4" id="KW-1185">Reference proteome</keyword>
<evidence type="ECO:0000313" key="4">
    <source>
        <dbReference type="Proteomes" id="UP000316621"/>
    </source>
</evidence>
<dbReference type="Gramene" id="RZC78662">
    <property type="protein sequence ID" value="RZC78662"/>
    <property type="gene ID" value="C5167_002877"/>
</dbReference>
<reference evidence="3 4" key="1">
    <citation type="journal article" date="2018" name="Science">
        <title>The opium poppy genome and morphinan production.</title>
        <authorList>
            <person name="Guo L."/>
            <person name="Winzer T."/>
            <person name="Yang X."/>
            <person name="Li Y."/>
            <person name="Ning Z."/>
            <person name="He Z."/>
            <person name="Teodor R."/>
            <person name="Lu Y."/>
            <person name="Bowser T.A."/>
            <person name="Graham I.A."/>
            <person name="Ye K."/>
        </authorList>
    </citation>
    <scope>NUCLEOTIDE SEQUENCE [LARGE SCALE GENOMIC DNA]</scope>
    <source>
        <strain evidence="4">cv. HN1</strain>
        <tissue evidence="3">Leaves</tissue>
    </source>
</reference>
<accession>A0A4Y7L1Y6</accession>
<feature type="compositionally biased region" description="Low complexity" evidence="2">
    <location>
        <begin position="26"/>
        <end position="38"/>
    </location>
</feature>